<comment type="caution">
    <text evidence="1">The sequence shown here is derived from an EMBL/GenBank/DDBJ whole genome shotgun (WGS) entry which is preliminary data.</text>
</comment>
<dbReference type="AlphaFoldDB" id="A0AAD4SWM9"/>
<feature type="non-terminal residue" evidence="1">
    <location>
        <position position="1"/>
    </location>
</feature>
<accession>A0AAD4SWM9</accession>
<proteinExistence type="predicted"/>
<sequence>MTLNKGKNSSVCILLIWTVPFGEMKVVKVESIFQQSKTDANELFLHPDEEYGRAQEWLQNCWDLQERQKVIKARIPGNSKPIMY</sequence>
<reference evidence="1" key="1">
    <citation type="submission" date="2022-04" db="EMBL/GenBank/DDBJ databases">
        <title>A functionally conserved STORR gene fusion in Papaver species that diverged 16.8 million years ago.</title>
        <authorList>
            <person name="Catania T."/>
        </authorList>
    </citation>
    <scope>NUCLEOTIDE SEQUENCE</scope>
    <source>
        <strain evidence="1">S-188037</strain>
    </source>
</reference>
<protein>
    <submittedName>
        <fullName evidence="1">Uncharacterized protein</fullName>
    </submittedName>
</protein>
<dbReference type="Proteomes" id="UP001202328">
    <property type="component" value="Unassembled WGS sequence"/>
</dbReference>
<keyword evidence="2" id="KW-1185">Reference proteome</keyword>
<organism evidence="1 2">
    <name type="scientific">Papaver atlanticum</name>
    <dbReference type="NCBI Taxonomy" id="357466"/>
    <lineage>
        <taxon>Eukaryota</taxon>
        <taxon>Viridiplantae</taxon>
        <taxon>Streptophyta</taxon>
        <taxon>Embryophyta</taxon>
        <taxon>Tracheophyta</taxon>
        <taxon>Spermatophyta</taxon>
        <taxon>Magnoliopsida</taxon>
        <taxon>Ranunculales</taxon>
        <taxon>Papaveraceae</taxon>
        <taxon>Papaveroideae</taxon>
        <taxon>Papaver</taxon>
    </lineage>
</organism>
<evidence type="ECO:0000313" key="2">
    <source>
        <dbReference type="Proteomes" id="UP001202328"/>
    </source>
</evidence>
<evidence type="ECO:0000313" key="1">
    <source>
        <dbReference type="EMBL" id="KAI3924692.1"/>
    </source>
</evidence>
<name>A0AAD4SWM9_9MAGN</name>
<dbReference type="EMBL" id="JAJJMB010008282">
    <property type="protein sequence ID" value="KAI3924692.1"/>
    <property type="molecule type" value="Genomic_DNA"/>
</dbReference>
<gene>
    <name evidence="1" type="ORF">MKW98_029442</name>
</gene>